<keyword evidence="15" id="KW-1185">Reference proteome</keyword>
<gene>
    <name evidence="14" type="ORF">CD32_15085</name>
</gene>
<comment type="function">
    <text evidence="12">Decarboxylates ethylmalonyl-CoA, a potentially toxic metabolite, to form butyryl-CoA, suggesting it might be involved in metabolite proofreading. Acts preferentially on (S)-ethylmalonyl-CoA but also has some activity on the (R)-isomer. Also has methylmalonyl-CoA decarboxylase activity at lower level.</text>
</comment>
<comment type="similarity">
    <text evidence="2 13">Belongs to the enoyl-CoA hydratase/isomerase family.</text>
</comment>
<evidence type="ECO:0000256" key="1">
    <source>
        <dbReference type="ARBA" id="ARBA00004514"/>
    </source>
</evidence>
<comment type="catalytic activity">
    <reaction evidence="5">
        <text>(2S)-ethylmalonyl-CoA + H(+) = butanoyl-CoA + CO2</text>
        <dbReference type="Rhea" id="RHEA:32131"/>
        <dbReference type="ChEBI" id="CHEBI:15378"/>
        <dbReference type="ChEBI" id="CHEBI:16526"/>
        <dbReference type="ChEBI" id="CHEBI:57371"/>
        <dbReference type="ChEBI" id="CHEBI:60909"/>
        <dbReference type="EC" id="4.1.1.94"/>
    </reaction>
    <physiologicalReaction direction="left-to-right" evidence="5">
        <dbReference type="Rhea" id="RHEA:32132"/>
    </physiologicalReaction>
</comment>
<dbReference type="Gene3D" id="3.90.226.10">
    <property type="entry name" value="2-enoyl-CoA Hydratase, Chain A, domain 1"/>
    <property type="match status" value="1"/>
</dbReference>
<dbReference type="Proteomes" id="UP000030437">
    <property type="component" value="Unassembled WGS sequence"/>
</dbReference>
<dbReference type="CDD" id="cd06558">
    <property type="entry name" value="crotonase-like"/>
    <property type="match status" value="1"/>
</dbReference>
<evidence type="ECO:0000256" key="6">
    <source>
        <dbReference type="ARBA" id="ARBA00036541"/>
    </source>
</evidence>
<sequence length="255" mass="28605">MAYLIDKKEGILTFTINREEKRNAVNDEVMDGLKEVITYVKDHNDVRFLVITGAGEKSFCSGGDLSVFHALETEEQAFGMLSKMAGILYDLATLPVPTIALINGTAVGGGCEIATACDFRLVASHAKAGFIQGTLAITSGWGGGTYLFERGLRHDRALKMLVDAKPYDAQTLYEIGWAMRVYFEGTKEEALNDFIEHMSKIHPSVHQAYKEIELRKWRESNMYERVMEEVRTCAKLWESEAHHKAVNSFLTKAKK</sequence>
<comment type="catalytic activity">
    <reaction evidence="11">
        <text>(S)-methylmalonyl-CoA + H(+) = propanoyl-CoA + CO2</text>
        <dbReference type="Rhea" id="RHEA:61340"/>
        <dbReference type="ChEBI" id="CHEBI:15378"/>
        <dbReference type="ChEBI" id="CHEBI:16526"/>
        <dbReference type="ChEBI" id="CHEBI:57327"/>
        <dbReference type="ChEBI" id="CHEBI:57392"/>
        <dbReference type="EC" id="4.1.1.94"/>
    </reaction>
    <physiologicalReaction direction="left-to-right" evidence="11">
        <dbReference type="Rhea" id="RHEA:61341"/>
    </physiologicalReaction>
</comment>
<dbReference type="InterPro" id="IPR001753">
    <property type="entry name" value="Enoyl-CoA_hydra/iso"/>
</dbReference>
<dbReference type="RefSeq" id="WP_036156041.1">
    <property type="nucleotide sequence ID" value="NZ_AVCX01000004.1"/>
</dbReference>
<dbReference type="SUPFAM" id="SSF52096">
    <property type="entry name" value="ClpP/crotonase"/>
    <property type="match status" value="1"/>
</dbReference>
<evidence type="ECO:0000313" key="15">
    <source>
        <dbReference type="Proteomes" id="UP000030437"/>
    </source>
</evidence>
<dbReference type="AlphaFoldDB" id="A0A0A3IKJ1"/>
<comment type="catalytic activity">
    <reaction evidence="6">
        <text>(2R)-ethylmalonyl-CoA + H(+) = butanoyl-CoA + CO2</text>
        <dbReference type="Rhea" id="RHEA:59540"/>
        <dbReference type="ChEBI" id="CHEBI:15378"/>
        <dbReference type="ChEBI" id="CHEBI:16526"/>
        <dbReference type="ChEBI" id="CHEBI:57371"/>
        <dbReference type="ChEBI" id="CHEBI:85316"/>
        <dbReference type="EC" id="4.1.1.94"/>
    </reaction>
    <physiologicalReaction direction="left-to-right" evidence="6">
        <dbReference type="Rhea" id="RHEA:59541"/>
    </physiologicalReaction>
</comment>
<evidence type="ECO:0000256" key="9">
    <source>
        <dbReference type="ARBA" id="ARBA00042052"/>
    </source>
</evidence>
<dbReference type="GO" id="GO:0005829">
    <property type="term" value="C:cytosol"/>
    <property type="evidence" value="ECO:0007669"/>
    <property type="project" value="UniProtKB-SubCell"/>
</dbReference>
<keyword evidence="3" id="KW-0963">Cytoplasm</keyword>
<comment type="caution">
    <text evidence="14">The sequence shown here is derived from an EMBL/GenBank/DDBJ whole genome shotgun (WGS) entry which is preliminary data.</text>
</comment>
<dbReference type="PANTHER" id="PTHR11941:SF27">
    <property type="entry name" value="ETHYLMALONYL-COA DECARBOXYLASE"/>
    <property type="match status" value="1"/>
</dbReference>
<evidence type="ECO:0000256" key="7">
    <source>
        <dbReference type="ARBA" id="ARBA00038883"/>
    </source>
</evidence>
<dbReference type="OrthoDB" id="9775794at2"/>
<dbReference type="GO" id="GO:0006635">
    <property type="term" value="P:fatty acid beta-oxidation"/>
    <property type="evidence" value="ECO:0007669"/>
    <property type="project" value="TreeGrafter"/>
</dbReference>
<evidence type="ECO:0000256" key="5">
    <source>
        <dbReference type="ARBA" id="ARBA00036343"/>
    </source>
</evidence>
<dbReference type="EC" id="4.1.1.94" evidence="7"/>
<accession>A0A0A3IKJ1</accession>
<evidence type="ECO:0000256" key="2">
    <source>
        <dbReference type="ARBA" id="ARBA00005254"/>
    </source>
</evidence>
<dbReference type="eggNOG" id="COG1024">
    <property type="taxonomic scope" value="Bacteria"/>
</dbReference>
<organism evidence="14 15">
    <name type="scientific">Lysinibacillus odysseyi 34hs-1 = NBRC 100172</name>
    <dbReference type="NCBI Taxonomy" id="1220589"/>
    <lineage>
        <taxon>Bacteria</taxon>
        <taxon>Bacillati</taxon>
        <taxon>Bacillota</taxon>
        <taxon>Bacilli</taxon>
        <taxon>Bacillales</taxon>
        <taxon>Bacillaceae</taxon>
        <taxon>Lysinibacillus</taxon>
    </lineage>
</organism>
<dbReference type="Pfam" id="PF00378">
    <property type="entry name" value="ECH_1"/>
    <property type="match status" value="1"/>
</dbReference>
<dbReference type="EMBL" id="JPVP01000057">
    <property type="protein sequence ID" value="KGR84005.1"/>
    <property type="molecule type" value="Genomic_DNA"/>
</dbReference>
<dbReference type="PROSITE" id="PS00166">
    <property type="entry name" value="ENOYL_COA_HYDRATASE"/>
    <property type="match status" value="1"/>
</dbReference>
<evidence type="ECO:0000256" key="8">
    <source>
        <dbReference type="ARBA" id="ARBA00039903"/>
    </source>
</evidence>
<evidence type="ECO:0000256" key="10">
    <source>
        <dbReference type="ARBA" id="ARBA00042182"/>
    </source>
</evidence>
<name>A0A0A3IKJ1_9BACI</name>
<comment type="subcellular location">
    <subcellularLocation>
        <location evidence="1">Cytoplasm</location>
        <location evidence="1">Cytosol</location>
    </subcellularLocation>
</comment>
<evidence type="ECO:0000313" key="14">
    <source>
        <dbReference type="EMBL" id="KGR84005.1"/>
    </source>
</evidence>
<dbReference type="PANTHER" id="PTHR11941">
    <property type="entry name" value="ENOYL-COA HYDRATASE-RELATED"/>
    <property type="match status" value="1"/>
</dbReference>
<evidence type="ECO:0000256" key="4">
    <source>
        <dbReference type="ARBA" id="ARBA00023239"/>
    </source>
</evidence>
<evidence type="ECO:0000256" key="12">
    <source>
        <dbReference type="ARBA" id="ARBA00056546"/>
    </source>
</evidence>
<dbReference type="STRING" id="1220589.CD32_15085"/>
<protein>
    <recommendedName>
        <fullName evidence="8">Ethylmalonyl-CoA decarboxylase</fullName>
        <ecNumber evidence="7">4.1.1.94</ecNumber>
    </recommendedName>
    <alternativeName>
        <fullName evidence="10">Enoyl-CoA hydratase domain-containing protein 1</fullName>
    </alternativeName>
    <alternativeName>
        <fullName evidence="9">Methylmalonyl-CoA decarboxylase</fullName>
    </alternativeName>
</protein>
<evidence type="ECO:0000256" key="13">
    <source>
        <dbReference type="RuleBase" id="RU003707"/>
    </source>
</evidence>
<reference evidence="14 15" key="1">
    <citation type="submission" date="2014-02" db="EMBL/GenBank/DDBJ databases">
        <title>Draft genome sequence of Lysinibacillus odysseyi NBRC 100172.</title>
        <authorList>
            <person name="Zhang F."/>
            <person name="Wang G."/>
            <person name="Zhang L."/>
        </authorList>
    </citation>
    <scope>NUCLEOTIDE SEQUENCE [LARGE SCALE GENOMIC DNA]</scope>
    <source>
        <strain evidence="14 15">NBRC 100172</strain>
    </source>
</reference>
<evidence type="ECO:0000256" key="3">
    <source>
        <dbReference type="ARBA" id="ARBA00022490"/>
    </source>
</evidence>
<proteinExistence type="inferred from homology"/>
<keyword evidence="4" id="KW-0456">Lyase</keyword>
<dbReference type="InterPro" id="IPR029045">
    <property type="entry name" value="ClpP/crotonase-like_dom_sf"/>
</dbReference>
<dbReference type="InterPro" id="IPR018376">
    <property type="entry name" value="Enoyl-CoA_hyd/isom_CS"/>
</dbReference>
<evidence type="ECO:0000256" key="11">
    <source>
        <dbReference type="ARBA" id="ARBA00047446"/>
    </source>
</evidence>
<dbReference type="GO" id="GO:0004492">
    <property type="term" value="F:methyl/ethyl malonyl-CoA decarboxylase activity"/>
    <property type="evidence" value="ECO:0007669"/>
    <property type="project" value="UniProtKB-EC"/>
</dbReference>